<evidence type="ECO:0000256" key="5">
    <source>
        <dbReference type="ARBA" id="ARBA00019824"/>
    </source>
</evidence>
<name>A0A3N2PMM4_SODAK</name>
<keyword evidence="15" id="KW-1185">Reference proteome</keyword>
<keyword evidence="10" id="KW-0067">ATP-binding</keyword>
<feature type="domain" description="Clp1 P-loop" evidence="13">
    <location>
        <begin position="276"/>
        <end position="471"/>
    </location>
</feature>
<dbReference type="InterPro" id="IPR045116">
    <property type="entry name" value="Clp1/Grc3"/>
</dbReference>
<sequence length="739" mass="79352">MASPKRRKIETGDTQPMSAFALRRQLPSGANSAFGSPKSPQGSSRPAGSKPVASSGSETVKSGNGAARLPLDPSPEPVIPAPPKDLAHCCHSVLDSSVTSVSADAPAVQPFSTFKLTKQNSRKLSGGILRLKLVESERFVVLGSFGVRVINGEVTVAGALLRPSESIAWIHASHSYAIPVLRCSDETSLELHPHPNAAELRGLEKLSPLFRGLWNESPAAARNGRHIEPFQLISTSKDAPKKAFIQDLVSPPAWNKKLAELVTGQESKCPVVLICGPKSSGKSTFGRILCNRLLTSPSRRSRRGLSPAVAILDLDPGQPEYHPAGTIGLVHVKRPNLSPPFTHPVPAEADATVLRSHAVASVSPASDPELYIECALDLFRHYQQSALRGRPLIINTPGWVFGTGLDLLTELVSKLAPTDVIYMSEDGPSETVEALKGTAKNAFVTLPSQQSEFTTRTALHLRAMQAMTYFHSVRSRSGDVSWTPEPLTAMPPLQVRYSGESPGILGILSYELQPPAGLLAETVNGSILAIVEIEDAKAFRDLFHTIQGPPPSSSDGAMDVDEDDEDDEGKRLALTAALETQLARTPEGIPFIPNPDSRSLDPRYSRSLGLVLLRGIDVASRSLQVLTPVPLSLIEESRSNGHHLVLVHGKFDTPGWAYTEDAYARSFTEGANEEGTVEIAEGDTDSDDSADEPENLEDAGDFTGTPWVEELRGNEKRPVGSRVWRVRRDLGKAGPGGGD</sequence>
<reference evidence="14 15" key="1">
    <citation type="journal article" date="2018" name="Mol. Ecol.">
        <title>The obligate alkalophilic soda-lake fungus Sodiomyces alkalinus has shifted to a protein diet.</title>
        <authorList>
            <person name="Grum-Grzhimaylo A.A."/>
            <person name="Falkoski D.L."/>
            <person name="van den Heuvel J."/>
            <person name="Valero-Jimenez C.A."/>
            <person name="Min B."/>
            <person name="Choi I.G."/>
            <person name="Lipzen A."/>
            <person name="Daum C.G."/>
            <person name="Aanen D.K."/>
            <person name="Tsang A."/>
            <person name="Henrissat B."/>
            <person name="Bilanenko E.N."/>
            <person name="de Vries R.P."/>
            <person name="van Kan J.A.L."/>
            <person name="Grigoriev I.V."/>
            <person name="Debets A.J.M."/>
        </authorList>
    </citation>
    <scope>NUCLEOTIDE SEQUENCE [LARGE SCALE GENOMIC DNA]</scope>
    <source>
        <strain evidence="14 15">F11</strain>
    </source>
</reference>
<keyword evidence="9" id="KW-0418">Kinase</keyword>
<keyword evidence="7" id="KW-0808">Transferase</keyword>
<dbReference type="GO" id="GO:0005524">
    <property type="term" value="F:ATP binding"/>
    <property type="evidence" value="ECO:0007669"/>
    <property type="project" value="UniProtKB-KW"/>
</dbReference>
<gene>
    <name evidence="14" type="ORF">SODALDRAFT_346027</name>
</gene>
<evidence type="ECO:0000256" key="6">
    <source>
        <dbReference type="ARBA" id="ARBA00022552"/>
    </source>
</evidence>
<dbReference type="Gene3D" id="3.40.50.300">
    <property type="entry name" value="P-loop containing nucleotide triphosphate hydrolases"/>
    <property type="match status" value="1"/>
</dbReference>
<evidence type="ECO:0000313" key="14">
    <source>
        <dbReference type="EMBL" id="ROT35775.1"/>
    </source>
</evidence>
<dbReference type="FunFam" id="3.40.50.300:FF:001156">
    <property type="entry name" value="Polynucleotide 5-hydroxyl-kinase grc3"/>
    <property type="match status" value="1"/>
</dbReference>
<keyword evidence="6" id="KW-0698">rRNA processing</keyword>
<dbReference type="AlphaFoldDB" id="A0A3N2PMM4"/>
<evidence type="ECO:0000256" key="7">
    <source>
        <dbReference type="ARBA" id="ARBA00022679"/>
    </source>
</evidence>
<comment type="similarity">
    <text evidence="3">Belongs to the Clp1 family. NOL9/GRC3 subfamily.</text>
</comment>
<feature type="compositionally biased region" description="Basic and acidic residues" evidence="12">
    <location>
        <begin position="709"/>
        <end position="718"/>
    </location>
</feature>
<dbReference type="STRING" id="1314773.A0A3N2PMM4"/>
<evidence type="ECO:0000256" key="12">
    <source>
        <dbReference type="SAM" id="MobiDB-lite"/>
    </source>
</evidence>
<dbReference type="RefSeq" id="XP_028463581.1">
    <property type="nucleotide sequence ID" value="XM_028613233.1"/>
</dbReference>
<dbReference type="EMBL" id="ML119060">
    <property type="protein sequence ID" value="ROT35775.1"/>
    <property type="molecule type" value="Genomic_DNA"/>
</dbReference>
<keyword evidence="8" id="KW-0547">Nucleotide-binding</keyword>
<evidence type="ECO:0000256" key="9">
    <source>
        <dbReference type="ARBA" id="ARBA00022777"/>
    </source>
</evidence>
<dbReference type="OrthoDB" id="4054781at2759"/>
<keyword evidence="11" id="KW-0539">Nucleus</keyword>
<dbReference type="InterPro" id="IPR032319">
    <property type="entry name" value="CLP1_P"/>
</dbReference>
<evidence type="ECO:0000259" key="13">
    <source>
        <dbReference type="Pfam" id="PF16575"/>
    </source>
</evidence>
<evidence type="ECO:0000256" key="2">
    <source>
        <dbReference type="ARBA" id="ARBA00004604"/>
    </source>
</evidence>
<comment type="subcellular location">
    <subcellularLocation>
        <location evidence="2">Nucleus</location>
        <location evidence="2">Nucleolus</location>
    </subcellularLocation>
</comment>
<dbReference type="GeneID" id="39581711"/>
<evidence type="ECO:0000256" key="4">
    <source>
        <dbReference type="ARBA" id="ARBA00018706"/>
    </source>
</evidence>
<dbReference type="SUPFAM" id="SSF52540">
    <property type="entry name" value="P-loop containing nucleoside triphosphate hydrolases"/>
    <property type="match status" value="1"/>
</dbReference>
<feature type="region of interest" description="Disordered" evidence="12">
    <location>
        <begin position="1"/>
        <end position="78"/>
    </location>
</feature>
<dbReference type="GO" id="GO:0000448">
    <property type="term" value="P:cleavage in ITS2 between 5.8S rRNA and LSU-rRNA of tricistronic rRNA transcript (SSU-rRNA, 5.8S rRNA, LSU-rRNA)"/>
    <property type="evidence" value="ECO:0007669"/>
    <property type="project" value="TreeGrafter"/>
</dbReference>
<dbReference type="GO" id="GO:0051731">
    <property type="term" value="F:polynucleotide 5'-hydroxyl-kinase activity"/>
    <property type="evidence" value="ECO:0007669"/>
    <property type="project" value="InterPro"/>
</dbReference>
<dbReference type="InterPro" id="IPR027417">
    <property type="entry name" value="P-loop_NTPase"/>
</dbReference>
<organism evidence="14 15">
    <name type="scientific">Sodiomyces alkalinus (strain CBS 110278 / VKM F-3762 / F11)</name>
    <name type="common">Alkaliphilic filamentous fungus</name>
    <dbReference type="NCBI Taxonomy" id="1314773"/>
    <lineage>
        <taxon>Eukaryota</taxon>
        <taxon>Fungi</taxon>
        <taxon>Dikarya</taxon>
        <taxon>Ascomycota</taxon>
        <taxon>Pezizomycotina</taxon>
        <taxon>Sordariomycetes</taxon>
        <taxon>Hypocreomycetidae</taxon>
        <taxon>Glomerellales</taxon>
        <taxon>Plectosphaerellaceae</taxon>
        <taxon>Sodiomyces</taxon>
    </lineage>
</organism>
<dbReference type="Proteomes" id="UP000272025">
    <property type="component" value="Unassembled WGS sequence"/>
</dbReference>
<feature type="compositionally biased region" description="Acidic residues" evidence="12">
    <location>
        <begin position="671"/>
        <end position="700"/>
    </location>
</feature>
<dbReference type="PANTHER" id="PTHR12755:SF3">
    <property type="entry name" value="POLYNUCLEOTIDE 5'-HYDROXYL-KINASE NOL9"/>
    <property type="match status" value="1"/>
</dbReference>
<dbReference type="Pfam" id="PF16575">
    <property type="entry name" value="CLP1_P"/>
    <property type="match status" value="1"/>
</dbReference>
<dbReference type="PANTHER" id="PTHR12755">
    <property type="entry name" value="CLEAVAGE/POLYADENYLATION FACTOR IA SUBUNIT CLP1P"/>
    <property type="match status" value="1"/>
</dbReference>
<evidence type="ECO:0000256" key="10">
    <source>
        <dbReference type="ARBA" id="ARBA00022840"/>
    </source>
</evidence>
<comment type="function">
    <text evidence="1">Polynucleotide 5'-kinase involved in rRNA processing.</text>
</comment>
<evidence type="ECO:0000256" key="11">
    <source>
        <dbReference type="ARBA" id="ARBA00023242"/>
    </source>
</evidence>
<evidence type="ECO:0000256" key="3">
    <source>
        <dbReference type="ARBA" id="ARBA00011003"/>
    </source>
</evidence>
<accession>A0A3N2PMM4</accession>
<proteinExistence type="inferred from homology"/>
<evidence type="ECO:0000256" key="1">
    <source>
        <dbReference type="ARBA" id="ARBA00003798"/>
    </source>
</evidence>
<feature type="region of interest" description="Disordered" evidence="12">
    <location>
        <begin position="669"/>
        <end position="739"/>
    </location>
</feature>
<dbReference type="GO" id="GO:0005730">
    <property type="term" value="C:nucleolus"/>
    <property type="evidence" value="ECO:0007669"/>
    <property type="project" value="UniProtKB-SubCell"/>
</dbReference>
<feature type="region of interest" description="Disordered" evidence="12">
    <location>
        <begin position="547"/>
        <end position="566"/>
    </location>
</feature>
<feature type="compositionally biased region" description="Polar residues" evidence="12">
    <location>
        <begin position="28"/>
        <end position="62"/>
    </location>
</feature>
<evidence type="ECO:0000256" key="8">
    <source>
        <dbReference type="ARBA" id="ARBA00022741"/>
    </source>
</evidence>
<evidence type="ECO:0000313" key="15">
    <source>
        <dbReference type="Proteomes" id="UP000272025"/>
    </source>
</evidence>
<protein>
    <recommendedName>
        <fullName evidence="5">Polynucleotide 5'-hydroxyl-kinase GRC3</fullName>
    </recommendedName>
    <alternativeName>
        <fullName evidence="4">Polynucleotide 5'-hydroxyl-kinase grc3</fullName>
    </alternativeName>
</protein>